<organism evidence="2 3">
    <name type="scientific">Linum trigynum</name>
    <dbReference type="NCBI Taxonomy" id="586398"/>
    <lineage>
        <taxon>Eukaryota</taxon>
        <taxon>Viridiplantae</taxon>
        <taxon>Streptophyta</taxon>
        <taxon>Embryophyta</taxon>
        <taxon>Tracheophyta</taxon>
        <taxon>Spermatophyta</taxon>
        <taxon>Magnoliopsida</taxon>
        <taxon>eudicotyledons</taxon>
        <taxon>Gunneridae</taxon>
        <taxon>Pentapetalae</taxon>
        <taxon>rosids</taxon>
        <taxon>fabids</taxon>
        <taxon>Malpighiales</taxon>
        <taxon>Linaceae</taxon>
        <taxon>Linum</taxon>
    </lineage>
</organism>
<gene>
    <name evidence="2" type="ORF">LTRI10_LOCUS49018</name>
</gene>
<dbReference type="Pfam" id="PF13456">
    <property type="entry name" value="RVT_3"/>
    <property type="match status" value="1"/>
</dbReference>
<reference evidence="2 3" key="1">
    <citation type="submission" date="2024-04" db="EMBL/GenBank/DDBJ databases">
        <authorList>
            <person name="Fracassetti M."/>
        </authorList>
    </citation>
    <scope>NUCLEOTIDE SEQUENCE [LARGE SCALE GENOMIC DNA]</scope>
</reference>
<feature type="domain" description="RNase H type-1" evidence="1">
    <location>
        <begin position="13"/>
        <end position="100"/>
    </location>
</feature>
<dbReference type="InterPro" id="IPR002156">
    <property type="entry name" value="RNaseH_domain"/>
</dbReference>
<evidence type="ECO:0000313" key="3">
    <source>
        <dbReference type="Proteomes" id="UP001497516"/>
    </source>
</evidence>
<keyword evidence="3" id="KW-1185">Reference proteome</keyword>
<dbReference type="GO" id="GO:0004523">
    <property type="term" value="F:RNA-DNA hybrid ribonuclease activity"/>
    <property type="evidence" value="ECO:0007669"/>
    <property type="project" value="InterPro"/>
</dbReference>
<dbReference type="EMBL" id="OZ034821">
    <property type="protein sequence ID" value="CAL1409524.1"/>
    <property type="molecule type" value="Genomic_DNA"/>
</dbReference>
<name>A0AAV2GH79_9ROSI</name>
<dbReference type="AlphaFoldDB" id="A0AAV2GH79"/>
<dbReference type="GO" id="GO:0003676">
    <property type="term" value="F:nucleic acid binding"/>
    <property type="evidence" value="ECO:0007669"/>
    <property type="project" value="InterPro"/>
</dbReference>
<proteinExistence type="predicted"/>
<protein>
    <recommendedName>
        <fullName evidence="1">RNase H type-1 domain-containing protein</fullName>
    </recommendedName>
</protein>
<evidence type="ECO:0000259" key="1">
    <source>
        <dbReference type="Pfam" id="PF13456"/>
    </source>
</evidence>
<dbReference type="Proteomes" id="UP001497516">
    <property type="component" value="Chromosome 8"/>
</dbReference>
<sequence>MERSRKDHIRPRGLVVRDGQGSIVFVNGFLYAGVDDPYSVELLALRDAIRWCSLKGLTEVVFRGDAKVFLDKIREREVRDVKGGSILEEIQLLRQQYARFEV</sequence>
<accession>A0AAV2GH79</accession>
<evidence type="ECO:0000313" key="2">
    <source>
        <dbReference type="EMBL" id="CAL1409524.1"/>
    </source>
</evidence>